<dbReference type="AlphaFoldDB" id="Q9YA81"/>
<keyword evidence="2" id="KW-1185">Reference proteome</keyword>
<evidence type="ECO:0008006" key="3">
    <source>
        <dbReference type="Google" id="ProtNLM"/>
    </source>
</evidence>
<dbReference type="PIR" id="D72510">
    <property type="entry name" value="D72510"/>
</dbReference>
<gene>
    <name evidence="1" type="ordered locus">APE_2058</name>
</gene>
<dbReference type="RefSeq" id="WP_010866763.1">
    <property type="nucleotide sequence ID" value="NC_000854.2"/>
</dbReference>
<name>Q9YA81_AERPE</name>
<accession>Q9YA81</accession>
<evidence type="ECO:0000313" key="2">
    <source>
        <dbReference type="Proteomes" id="UP000002518"/>
    </source>
</evidence>
<organism evidence="1 2">
    <name type="scientific">Aeropyrum pernix (strain ATCC 700893 / DSM 11879 / JCM 9820 / NBRC 100138 / K1)</name>
    <dbReference type="NCBI Taxonomy" id="272557"/>
    <lineage>
        <taxon>Archaea</taxon>
        <taxon>Thermoproteota</taxon>
        <taxon>Thermoprotei</taxon>
        <taxon>Desulfurococcales</taxon>
        <taxon>Desulfurococcaceae</taxon>
        <taxon>Aeropyrum</taxon>
    </lineage>
</organism>
<sequence>MESSSPEIPVAVAVKVSSLNDLVRLASVNAARMSVSPLYRFKHGEKIFYMVQTVYKDFYKQYGVPIVYYYSEPLGGGEDRAPAYVLVKVDEKGEAVELGNRVKPGWLAIPVVNLEGKPAYVPDDIT</sequence>
<proteinExistence type="predicted"/>
<dbReference type="EMBL" id="BA000002">
    <property type="protein sequence ID" value="BAA81068.1"/>
    <property type="molecule type" value="Genomic_DNA"/>
</dbReference>
<dbReference type="Proteomes" id="UP000002518">
    <property type="component" value="Chromosome"/>
</dbReference>
<reference evidence="1 2" key="1">
    <citation type="journal article" date="1999" name="DNA Res.">
        <title>Complete genome sequence of an aerobic hyper-thermophilic crenarchaeon, Aeropyrum pernix K1.</title>
        <authorList>
            <person name="Kawarabayasi Y."/>
            <person name="Hino Y."/>
            <person name="Horikawa H."/>
            <person name="Yamazaki S."/>
            <person name="Haikawa Y."/>
            <person name="Jin-no K."/>
            <person name="Takahashi M."/>
            <person name="Sekine M."/>
            <person name="Baba S."/>
            <person name="Ankai A."/>
            <person name="Kosugi H."/>
            <person name="Hosoyama A."/>
            <person name="Fukui S."/>
            <person name="Nagai Y."/>
            <person name="Nishijima K."/>
            <person name="Nakazawa H."/>
            <person name="Takamiya M."/>
            <person name="Masuda S."/>
            <person name="Funahashi T."/>
            <person name="Tanaka T."/>
            <person name="Kudoh Y."/>
            <person name="Yamazaki J."/>
            <person name="Kushida N."/>
            <person name="Oguchi A."/>
            <person name="Aoki K."/>
            <person name="Kubota K."/>
            <person name="Nakamura Y."/>
            <person name="Nomura N."/>
            <person name="Sako Y."/>
            <person name="Kikuchi H."/>
        </authorList>
    </citation>
    <scope>NUCLEOTIDE SEQUENCE [LARGE SCALE GENOMIC DNA]</scope>
    <source>
        <strain evidence="2">ATCC 700893 / DSM 11879 / JCM 9820 / NBRC 100138 / K1</strain>
    </source>
</reference>
<dbReference type="KEGG" id="ape:APE_2058"/>
<dbReference type="GeneID" id="4525309"/>
<dbReference type="eggNOG" id="arCOG04275">
    <property type="taxonomic scope" value="Archaea"/>
</dbReference>
<evidence type="ECO:0000313" key="1">
    <source>
        <dbReference type="EMBL" id="BAA81068.1"/>
    </source>
</evidence>
<protein>
    <recommendedName>
        <fullName evidence="3">Cren protein</fullName>
    </recommendedName>
</protein>
<dbReference type="EnsemblBacteria" id="BAA81068">
    <property type="protein sequence ID" value="BAA81068"/>
    <property type="gene ID" value="APE_2058"/>
</dbReference>